<evidence type="ECO:0000313" key="5">
    <source>
        <dbReference type="Proteomes" id="UP001203297"/>
    </source>
</evidence>
<evidence type="ECO:0000256" key="2">
    <source>
        <dbReference type="ARBA" id="ARBA00022980"/>
    </source>
</evidence>
<gene>
    <name evidence="4" type="ORF">B0F90DRAFT_1628726</name>
</gene>
<evidence type="ECO:0000313" key="4">
    <source>
        <dbReference type="EMBL" id="KAI0301173.1"/>
    </source>
</evidence>
<reference evidence="4" key="1">
    <citation type="journal article" date="2022" name="New Phytol.">
        <title>Evolutionary transition to the ectomycorrhizal habit in the genomes of a hyperdiverse lineage of mushroom-forming fungi.</title>
        <authorList>
            <person name="Looney B."/>
            <person name="Miyauchi S."/>
            <person name="Morin E."/>
            <person name="Drula E."/>
            <person name="Courty P.E."/>
            <person name="Kohler A."/>
            <person name="Kuo A."/>
            <person name="LaButti K."/>
            <person name="Pangilinan J."/>
            <person name="Lipzen A."/>
            <person name="Riley R."/>
            <person name="Andreopoulos W."/>
            <person name="He G."/>
            <person name="Johnson J."/>
            <person name="Nolan M."/>
            <person name="Tritt A."/>
            <person name="Barry K.W."/>
            <person name="Grigoriev I.V."/>
            <person name="Nagy L.G."/>
            <person name="Hibbett D."/>
            <person name="Henrissat B."/>
            <person name="Matheny P.B."/>
            <person name="Labbe J."/>
            <person name="Martin F.M."/>
        </authorList>
    </citation>
    <scope>NUCLEOTIDE SEQUENCE</scope>
    <source>
        <strain evidence="4">BPL690</strain>
    </source>
</reference>
<dbReference type="GO" id="GO:1990904">
    <property type="term" value="C:ribonucleoprotein complex"/>
    <property type="evidence" value="ECO:0007669"/>
    <property type="project" value="UniProtKB-KW"/>
</dbReference>
<dbReference type="AlphaFoldDB" id="A0AAD4QMD8"/>
<dbReference type="GO" id="GO:0003735">
    <property type="term" value="F:structural constituent of ribosome"/>
    <property type="evidence" value="ECO:0007669"/>
    <property type="project" value="InterPro"/>
</dbReference>
<dbReference type="Pfam" id="PF01199">
    <property type="entry name" value="Ribosomal_L34e"/>
    <property type="match status" value="1"/>
</dbReference>
<keyword evidence="3" id="KW-0687">Ribonucleoprotein</keyword>
<dbReference type="Gene3D" id="6.20.340.10">
    <property type="match status" value="1"/>
</dbReference>
<dbReference type="GO" id="GO:0005840">
    <property type="term" value="C:ribosome"/>
    <property type="evidence" value="ECO:0007669"/>
    <property type="project" value="UniProtKB-KW"/>
</dbReference>
<evidence type="ECO:0000256" key="1">
    <source>
        <dbReference type="ARBA" id="ARBA00009875"/>
    </source>
</evidence>
<dbReference type="PANTHER" id="PTHR46595">
    <property type="entry name" value="60S RIBOSOMAL PROTEIN L34"/>
    <property type="match status" value="1"/>
</dbReference>
<dbReference type="InterPro" id="IPR008195">
    <property type="entry name" value="Ribosomal_eL34"/>
</dbReference>
<name>A0AAD4QMD8_9AGAM</name>
<keyword evidence="2" id="KW-0689">Ribosomal protein</keyword>
<dbReference type="EMBL" id="WTXG01000015">
    <property type="protein sequence ID" value="KAI0301173.1"/>
    <property type="molecule type" value="Genomic_DNA"/>
</dbReference>
<dbReference type="InterPro" id="IPR038562">
    <property type="entry name" value="Ribosomal_eL34_C_sf"/>
</dbReference>
<sequence length="66" mass="7385">MAQRITLLPREYADLSKTQKHVSRAYGGSRCGVCVRSRIVRAFLIEEAKVIKRVIISQQNAAGARL</sequence>
<evidence type="ECO:0000256" key="3">
    <source>
        <dbReference type="ARBA" id="ARBA00023274"/>
    </source>
</evidence>
<proteinExistence type="inferred from homology"/>
<comment type="similarity">
    <text evidence="1">Belongs to the eukaryotic ribosomal protein eL34 family.</text>
</comment>
<comment type="caution">
    <text evidence="4">The sequence shown here is derived from an EMBL/GenBank/DDBJ whole genome shotgun (WGS) entry which is preliminary data.</text>
</comment>
<evidence type="ECO:0008006" key="6">
    <source>
        <dbReference type="Google" id="ProtNLM"/>
    </source>
</evidence>
<dbReference type="GO" id="GO:0006412">
    <property type="term" value="P:translation"/>
    <property type="evidence" value="ECO:0007669"/>
    <property type="project" value="InterPro"/>
</dbReference>
<accession>A0AAD4QMD8</accession>
<organism evidence="4 5">
    <name type="scientific">Multifurca ochricompacta</name>
    <dbReference type="NCBI Taxonomy" id="376703"/>
    <lineage>
        <taxon>Eukaryota</taxon>
        <taxon>Fungi</taxon>
        <taxon>Dikarya</taxon>
        <taxon>Basidiomycota</taxon>
        <taxon>Agaricomycotina</taxon>
        <taxon>Agaricomycetes</taxon>
        <taxon>Russulales</taxon>
        <taxon>Russulaceae</taxon>
        <taxon>Multifurca</taxon>
    </lineage>
</organism>
<keyword evidence="5" id="KW-1185">Reference proteome</keyword>
<protein>
    <recommendedName>
        <fullName evidence="6">60S ribosomal protein L34</fullName>
    </recommendedName>
</protein>
<dbReference type="Proteomes" id="UP001203297">
    <property type="component" value="Unassembled WGS sequence"/>
</dbReference>